<evidence type="ECO:0000256" key="1">
    <source>
        <dbReference type="SAM" id="SignalP"/>
    </source>
</evidence>
<sequence length="241" mass="26560">MKKIAVGVISAMVGGAMLLTGGAASAQQKTSSVDIQSISPNPVVVPKGGEEDAFIRVNASSDVDKVTVKVQPEGDSFRTLSEKTVTQHSWRFAVSFDSNDPEGKWSAVAEAWKDGKKVAEDKAYFSVDIEEGTKADSRITRFSADPSKVRKGKYIHYTGRLQADDDGWEGARGEKVNIYYRANGYSTWKWVASGKTGWGGKFYAKSRAWKSGTFKAVYNGSDELNGSESRRDYVRVVRWHH</sequence>
<name>A0A7W8EGN8_9ACTN</name>
<accession>A0A7W8EGN8</accession>
<comment type="caution">
    <text evidence="2">The sequence shown here is derived from an EMBL/GenBank/DDBJ whole genome shotgun (WGS) entry which is preliminary data.</text>
</comment>
<feature type="signal peptide" evidence="1">
    <location>
        <begin position="1"/>
        <end position="26"/>
    </location>
</feature>
<evidence type="ECO:0008006" key="4">
    <source>
        <dbReference type="Google" id="ProtNLM"/>
    </source>
</evidence>
<protein>
    <recommendedName>
        <fullName evidence="4">Calcium-binding protein</fullName>
    </recommendedName>
</protein>
<reference evidence="2 3" key="1">
    <citation type="submission" date="2020-08" db="EMBL/GenBank/DDBJ databases">
        <title>Genomic Encyclopedia of Type Strains, Phase IV (KMG-IV): sequencing the most valuable type-strain genomes for metagenomic binning, comparative biology and taxonomic classification.</title>
        <authorList>
            <person name="Goeker M."/>
        </authorList>
    </citation>
    <scope>NUCLEOTIDE SEQUENCE [LARGE SCALE GENOMIC DNA]</scope>
    <source>
        <strain evidence="2 3">DSM 45385</strain>
    </source>
</reference>
<keyword evidence="3" id="KW-1185">Reference proteome</keyword>
<dbReference type="RefSeq" id="WP_184966136.1">
    <property type="nucleotide sequence ID" value="NZ_JACHIN010000007.1"/>
</dbReference>
<dbReference type="AlphaFoldDB" id="A0A7W8EGN8"/>
<evidence type="ECO:0000313" key="2">
    <source>
        <dbReference type="EMBL" id="MBB5080050.1"/>
    </source>
</evidence>
<proteinExistence type="predicted"/>
<gene>
    <name evidence="2" type="ORF">HNR40_005536</name>
</gene>
<dbReference type="Proteomes" id="UP000568380">
    <property type="component" value="Unassembled WGS sequence"/>
</dbReference>
<dbReference type="EMBL" id="JACHIN010000007">
    <property type="protein sequence ID" value="MBB5080050.1"/>
    <property type="molecule type" value="Genomic_DNA"/>
</dbReference>
<keyword evidence="1" id="KW-0732">Signal</keyword>
<feature type="chain" id="PRO_5031532092" description="Calcium-binding protein" evidence="1">
    <location>
        <begin position="27"/>
        <end position="241"/>
    </location>
</feature>
<organism evidence="2 3">
    <name type="scientific">Nonomuraea endophytica</name>
    <dbReference type="NCBI Taxonomy" id="714136"/>
    <lineage>
        <taxon>Bacteria</taxon>
        <taxon>Bacillati</taxon>
        <taxon>Actinomycetota</taxon>
        <taxon>Actinomycetes</taxon>
        <taxon>Streptosporangiales</taxon>
        <taxon>Streptosporangiaceae</taxon>
        <taxon>Nonomuraea</taxon>
    </lineage>
</organism>
<evidence type="ECO:0000313" key="3">
    <source>
        <dbReference type="Proteomes" id="UP000568380"/>
    </source>
</evidence>